<evidence type="ECO:0000256" key="7">
    <source>
        <dbReference type="ARBA" id="ARBA00023136"/>
    </source>
</evidence>
<keyword evidence="3" id="KW-0813">Transport</keyword>
<accession>A0ABT0Z5R9</accession>
<feature type="transmembrane region" description="Helical" evidence="8">
    <location>
        <begin position="7"/>
        <end position="25"/>
    </location>
</feature>
<reference evidence="9" key="1">
    <citation type="submission" date="2022-06" db="EMBL/GenBank/DDBJ databases">
        <title>Gramella sediminis sp. nov., isolated from deep-sea sediment of the Indian Ocean.</title>
        <authorList>
            <person name="Yang L."/>
        </authorList>
    </citation>
    <scope>NUCLEOTIDE SEQUENCE</scope>
    <source>
        <strain evidence="9">HMD3159</strain>
    </source>
</reference>
<feature type="transmembrane region" description="Helical" evidence="8">
    <location>
        <begin position="61"/>
        <end position="82"/>
    </location>
</feature>
<evidence type="ECO:0000256" key="1">
    <source>
        <dbReference type="ARBA" id="ARBA00004651"/>
    </source>
</evidence>
<evidence type="ECO:0000313" key="9">
    <source>
        <dbReference type="EMBL" id="MCM8570119.1"/>
    </source>
</evidence>
<dbReference type="Pfam" id="PF01594">
    <property type="entry name" value="AI-2E_transport"/>
    <property type="match status" value="1"/>
</dbReference>
<keyword evidence="5 8" id="KW-0812">Transmembrane</keyword>
<evidence type="ECO:0000256" key="5">
    <source>
        <dbReference type="ARBA" id="ARBA00022692"/>
    </source>
</evidence>
<evidence type="ECO:0000256" key="8">
    <source>
        <dbReference type="SAM" id="Phobius"/>
    </source>
</evidence>
<dbReference type="RefSeq" id="WP_252113910.1">
    <property type="nucleotide sequence ID" value="NZ_JAMSCK010000004.1"/>
</dbReference>
<feature type="transmembrane region" description="Helical" evidence="8">
    <location>
        <begin position="298"/>
        <end position="331"/>
    </location>
</feature>
<dbReference type="PANTHER" id="PTHR21716:SF53">
    <property type="entry name" value="PERMEASE PERM-RELATED"/>
    <property type="match status" value="1"/>
</dbReference>
<proteinExistence type="inferred from homology"/>
<keyword evidence="6 8" id="KW-1133">Transmembrane helix</keyword>
<keyword evidence="4" id="KW-1003">Cell membrane</keyword>
<dbReference type="Proteomes" id="UP001155077">
    <property type="component" value="Unassembled WGS sequence"/>
</dbReference>
<feature type="transmembrane region" description="Helical" evidence="8">
    <location>
        <begin position="257"/>
        <end position="278"/>
    </location>
</feature>
<keyword evidence="7 8" id="KW-0472">Membrane</keyword>
<feature type="transmembrane region" description="Helical" evidence="8">
    <location>
        <begin position="227"/>
        <end position="250"/>
    </location>
</feature>
<comment type="subcellular location">
    <subcellularLocation>
        <location evidence="1">Cell membrane</location>
        <topology evidence="1">Multi-pass membrane protein</topology>
    </subcellularLocation>
</comment>
<comment type="caution">
    <text evidence="9">The sequence shown here is derived from an EMBL/GenBank/DDBJ whole genome shotgun (WGS) entry which is preliminary data.</text>
</comment>
<comment type="similarity">
    <text evidence="2">Belongs to the autoinducer-2 exporter (AI-2E) (TC 2.A.86) family.</text>
</comment>
<evidence type="ECO:0000313" key="10">
    <source>
        <dbReference type="Proteomes" id="UP001155077"/>
    </source>
</evidence>
<name>A0ABT0Z5R9_9FLAO</name>
<organism evidence="9 10">
    <name type="scientific">Gramella jeungdoensis</name>
    <dbReference type="NCBI Taxonomy" id="708091"/>
    <lineage>
        <taxon>Bacteria</taxon>
        <taxon>Pseudomonadati</taxon>
        <taxon>Bacteroidota</taxon>
        <taxon>Flavobacteriia</taxon>
        <taxon>Flavobacteriales</taxon>
        <taxon>Flavobacteriaceae</taxon>
        <taxon>Christiangramia</taxon>
    </lineage>
</organism>
<keyword evidence="10" id="KW-1185">Reference proteome</keyword>
<dbReference type="PANTHER" id="PTHR21716">
    <property type="entry name" value="TRANSMEMBRANE PROTEIN"/>
    <property type="match status" value="1"/>
</dbReference>
<dbReference type="InterPro" id="IPR002549">
    <property type="entry name" value="AI-2E-like"/>
</dbReference>
<sequence length="350" mass="39296">MNRKSRLLFIITAVVLSTFFLFWGLSKAKGFFAPLMMGIILSLIVLPLAKRMERKMKRSVAALLNSIMLFLLSMGLMAIISFQLRSLAEDWPRIKEVMKPKIEQLENFALKHTPLSREDVKEAKNGSAVQDKMTSGERIADFMNKVTSFVANYFLTFIYVFFLLNYRHIFKDFLLNVFPDRKKETVKTIITESARVAPQYLIGRLILIVLLVVLYSVGLGISGVSNFILVSVIAALLTLIPYVGNIIAFLMAVVFGFVATGDTFTLVGIALTFTIAQFVESYVLEPYVVGDRVDVHPFFVILAVILGNMVWGVIGMILAIPVMGILTVVLLNIKELRPFGILMSKKEFSE</sequence>
<evidence type="ECO:0000256" key="2">
    <source>
        <dbReference type="ARBA" id="ARBA00009773"/>
    </source>
</evidence>
<evidence type="ECO:0000256" key="6">
    <source>
        <dbReference type="ARBA" id="ARBA00022989"/>
    </source>
</evidence>
<gene>
    <name evidence="9" type="ORF">NE848_12070</name>
</gene>
<protein>
    <submittedName>
        <fullName evidence="9">AI-2E family transporter</fullName>
    </submittedName>
</protein>
<feature type="transmembrane region" description="Helical" evidence="8">
    <location>
        <begin position="31"/>
        <end position="49"/>
    </location>
</feature>
<evidence type="ECO:0000256" key="3">
    <source>
        <dbReference type="ARBA" id="ARBA00022448"/>
    </source>
</evidence>
<dbReference type="EMBL" id="JAMSCK010000004">
    <property type="protein sequence ID" value="MCM8570119.1"/>
    <property type="molecule type" value="Genomic_DNA"/>
</dbReference>
<feature type="transmembrane region" description="Helical" evidence="8">
    <location>
        <begin position="201"/>
        <end position="221"/>
    </location>
</feature>
<feature type="transmembrane region" description="Helical" evidence="8">
    <location>
        <begin position="146"/>
        <end position="166"/>
    </location>
</feature>
<evidence type="ECO:0000256" key="4">
    <source>
        <dbReference type="ARBA" id="ARBA00022475"/>
    </source>
</evidence>